<proteinExistence type="predicted"/>
<organism evidence="1 2">
    <name type="scientific">Rhizobium phage RHph_I1_6</name>
    <dbReference type="NCBI Taxonomy" id="2509728"/>
    <lineage>
        <taxon>Viruses</taxon>
        <taxon>Duplodnaviria</taxon>
        <taxon>Heunggongvirae</taxon>
        <taxon>Uroviricota</taxon>
        <taxon>Caudoviricetes</taxon>
        <taxon>Schitoviridae</taxon>
        <taxon>Demetervirinae</taxon>
        <taxon>Cyamitesvirus</taxon>
        <taxon>Cyamitesvirus I16</taxon>
    </lineage>
</organism>
<reference evidence="1" key="1">
    <citation type="submission" date="2020-01" db="EMBL/GenBank/DDBJ databases">
        <title>Patterns of diversity and host range of bacteriophage communities associated with bean-nodulatin bacteria.</title>
        <authorList>
            <person name="Vann Cauwenberghe J."/>
            <person name="Santamaria R.I."/>
            <person name="Bustos P."/>
            <person name="Juarez S."/>
            <person name="Gonzalez V."/>
        </authorList>
    </citation>
    <scope>NUCLEOTIDE SEQUENCE</scope>
</reference>
<protein>
    <submittedName>
        <fullName evidence="1">Uncharacterized protein</fullName>
    </submittedName>
</protein>
<sequence length="66" mass="7838">MTNEEYERAIRLTQTVHGKILQAVNWKESFVSLDIDDVRFLTKMLVREQMDAENLGREVLELWLSK</sequence>
<accession>A0A7S5UZM1</accession>
<keyword evidence="2" id="KW-1185">Reference proteome</keyword>
<dbReference type="EMBL" id="MN988555">
    <property type="protein sequence ID" value="QIG76620.1"/>
    <property type="molecule type" value="Genomic_DNA"/>
</dbReference>
<dbReference type="Proteomes" id="UP000626490">
    <property type="component" value="Segment"/>
</dbReference>
<evidence type="ECO:0000313" key="2">
    <source>
        <dbReference type="Proteomes" id="UP000626490"/>
    </source>
</evidence>
<gene>
    <name evidence="1" type="ORF">EVC27_098</name>
</gene>
<name>A0A7S5UZM1_9CAUD</name>
<evidence type="ECO:0000313" key="1">
    <source>
        <dbReference type="EMBL" id="QIG76620.1"/>
    </source>
</evidence>